<proteinExistence type="predicted"/>
<dbReference type="PANTHER" id="PTHR33772:SF1">
    <property type="entry name" value="PROTEIN TBATA"/>
    <property type="match status" value="1"/>
</dbReference>
<evidence type="ECO:0008006" key="4">
    <source>
        <dbReference type="Google" id="ProtNLM"/>
    </source>
</evidence>
<protein>
    <recommendedName>
        <fullName evidence="4">Thymus, brain and testes associated</fullName>
    </recommendedName>
</protein>
<name>A0A3B5KGC1_TAKRU</name>
<dbReference type="AlphaFoldDB" id="A0A3B5KGC1"/>
<dbReference type="Ensembl" id="ENSTRUT00000051750.2">
    <property type="protein sequence ID" value="ENSTRUP00000055083.2"/>
    <property type="gene ID" value="ENSTRUG00000019647.2"/>
</dbReference>
<feature type="compositionally biased region" description="Polar residues" evidence="1">
    <location>
        <begin position="22"/>
        <end position="39"/>
    </location>
</feature>
<organism evidence="2 3">
    <name type="scientific">Takifugu rubripes</name>
    <name type="common">Japanese pufferfish</name>
    <name type="synonym">Fugu rubripes</name>
    <dbReference type="NCBI Taxonomy" id="31033"/>
    <lineage>
        <taxon>Eukaryota</taxon>
        <taxon>Metazoa</taxon>
        <taxon>Chordata</taxon>
        <taxon>Craniata</taxon>
        <taxon>Vertebrata</taxon>
        <taxon>Euteleostomi</taxon>
        <taxon>Actinopterygii</taxon>
        <taxon>Neopterygii</taxon>
        <taxon>Teleostei</taxon>
        <taxon>Neoteleostei</taxon>
        <taxon>Acanthomorphata</taxon>
        <taxon>Eupercaria</taxon>
        <taxon>Tetraodontiformes</taxon>
        <taxon>Tetradontoidea</taxon>
        <taxon>Tetraodontidae</taxon>
        <taxon>Takifugu</taxon>
    </lineage>
</organism>
<dbReference type="PANTHER" id="PTHR33772">
    <property type="entry name" value="THYMUS, BRAIN AND TESTES-ASSOCIATED"/>
    <property type="match status" value="1"/>
</dbReference>
<evidence type="ECO:0000313" key="3">
    <source>
        <dbReference type="Proteomes" id="UP000005226"/>
    </source>
</evidence>
<evidence type="ECO:0000256" key="1">
    <source>
        <dbReference type="SAM" id="MobiDB-lite"/>
    </source>
</evidence>
<reference evidence="2 3" key="1">
    <citation type="journal article" date="2011" name="Genome Biol. Evol.">
        <title>Integration of the genetic map and genome assembly of fugu facilitates insights into distinct features of genome evolution in teleosts and mammals.</title>
        <authorList>
            <person name="Kai W."/>
            <person name="Kikuchi K."/>
            <person name="Tohari S."/>
            <person name="Chew A.K."/>
            <person name="Tay A."/>
            <person name="Fujiwara A."/>
            <person name="Hosoya S."/>
            <person name="Suetake H."/>
            <person name="Naruse K."/>
            <person name="Brenner S."/>
            <person name="Suzuki Y."/>
            <person name="Venkatesh B."/>
        </authorList>
    </citation>
    <scope>NUCLEOTIDE SEQUENCE [LARGE SCALE GENOMIC DNA]</scope>
</reference>
<dbReference type="GeneTree" id="ENSGT00940000174594"/>
<sequence>MSFPDRSAASRVTTDERGGGKSNQLQFTPEPSNRQSSSSARFGALSHHSFFSRHNPHPHRVRHIQGLNGRLICMVRDDWNVTTSLFPHPLLKSHILRETTRQPFSFPLAPTLCGLGNNKSQTSTFLRKSISFLVIFSDSTPEGLFGRRKTQYSAQTGRLIPPSSKSSQRVSQSAFFLLQVLELLCQILQTDSLTTVQQWLLLAGQREKDQVMGMVREALAGVGQHQQIQAYHPSLSAPALCGSSLTQPWRKPPQTRFGFERI</sequence>
<keyword evidence="3" id="KW-1185">Reference proteome</keyword>
<dbReference type="Proteomes" id="UP000005226">
    <property type="component" value="Chromosome 1"/>
</dbReference>
<evidence type="ECO:0000313" key="2">
    <source>
        <dbReference type="Ensembl" id="ENSTRUP00000055083.2"/>
    </source>
</evidence>
<dbReference type="InterPro" id="IPR037394">
    <property type="entry name" value="TBATA-like"/>
</dbReference>
<reference evidence="2" key="2">
    <citation type="submission" date="2025-08" db="UniProtKB">
        <authorList>
            <consortium name="Ensembl"/>
        </authorList>
    </citation>
    <scope>IDENTIFICATION</scope>
</reference>
<dbReference type="Pfam" id="PF15256">
    <property type="entry name" value="SPATIAL"/>
    <property type="match status" value="2"/>
</dbReference>
<feature type="region of interest" description="Disordered" evidence="1">
    <location>
        <begin position="1"/>
        <end position="39"/>
    </location>
</feature>
<reference evidence="2" key="3">
    <citation type="submission" date="2025-09" db="UniProtKB">
        <authorList>
            <consortium name="Ensembl"/>
        </authorList>
    </citation>
    <scope>IDENTIFICATION</scope>
</reference>
<accession>A0A3B5KGC1</accession>